<keyword evidence="2" id="KW-1185">Reference proteome</keyword>
<gene>
    <name evidence="1" type="ORF">EVAR_75765_1</name>
</gene>
<dbReference type="AlphaFoldDB" id="A0A4C1TDN6"/>
<dbReference type="Proteomes" id="UP000299102">
    <property type="component" value="Unassembled WGS sequence"/>
</dbReference>
<evidence type="ECO:0000313" key="2">
    <source>
        <dbReference type="Proteomes" id="UP000299102"/>
    </source>
</evidence>
<sequence>MVRVESISILKMSTQLLLQTATLQAICPRHSDIIGTSTDAQWPASAQKRCRYLHYIGYTHSVDFVTRNMRVRCPILRRENECGRTDDRSRTLSGRGRIFDVQTLRTLVSNLALKFCNEFWG</sequence>
<reference evidence="1 2" key="1">
    <citation type="journal article" date="2019" name="Commun. Biol.">
        <title>The bagworm genome reveals a unique fibroin gene that provides high tensile strength.</title>
        <authorList>
            <person name="Kono N."/>
            <person name="Nakamura H."/>
            <person name="Ohtoshi R."/>
            <person name="Tomita M."/>
            <person name="Numata K."/>
            <person name="Arakawa K."/>
        </authorList>
    </citation>
    <scope>NUCLEOTIDE SEQUENCE [LARGE SCALE GENOMIC DNA]</scope>
</reference>
<evidence type="ECO:0000313" key="1">
    <source>
        <dbReference type="EMBL" id="GBP12326.1"/>
    </source>
</evidence>
<proteinExistence type="predicted"/>
<name>A0A4C1TDN6_EUMVA</name>
<protein>
    <submittedName>
        <fullName evidence="1">Uncharacterized protein</fullName>
    </submittedName>
</protein>
<dbReference type="EMBL" id="BGZK01000051">
    <property type="protein sequence ID" value="GBP12326.1"/>
    <property type="molecule type" value="Genomic_DNA"/>
</dbReference>
<accession>A0A4C1TDN6</accession>
<organism evidence="1 2">
    <name type="scientific">Eumeta variegata</name>
    <name type="common">Bagworm moth</name>
    <name type="synonym">Eumeta japonica</name>
    <dbReference type="NCBI Taxonomy" id="151549"/>
    <lineage>
        <taxon>Eukaryota</taxon>
        <taxon>Metazoa</taxon>
        <taxon>Ecdysozoa</taxon>
        <taxon>Arthropoda</taxon>
        <taxon>Hexapoda</taxon>
        <taxon>Insecta</taxon>
        <taxon>Pterygota</taxon>
        <taxon>Neoptera</taxon>
        <taxon>Endopterygota</taxon>
        <taxon>Lepidoptera</taxon>
        <taxon>Glossata</taxon>
        <taxon>Ditrysia</taxon>
        <taxon>Tineoidea</taxon>
        <taxon>Psychidae</taxon>
        <taxon>Oiketicinae</taxon>
        <taxon>Eumeta</taxon>
    </lineage>
</organism>
<comment type="caution">
    <text evidence="1">The sequence shown here is derived from an EMBL/GenBank/DDBJ whole genome shotgun (WGS) entry which is preliminary data.</text>
</comment>